<feature type="signal peptide" evidence="2">
    <location>
        <begin position="1"/>
        <end position="19"/>
    </location>
</feature>
<dbReference type="EMBL" id="CP147920">
    <property type="protein sequence ID" value="XAU14892.1"/>
    <property type="molecule type" value="Genomic_DNA"/>
</dbReference>
<dbReference type="Proteomes" id="UP001447842">
    <property type="component" value="Chromosome"/>
</dbReference>
<evidence type="ECO:0000313" key="4">
    <source>
        <dbReference type="EMBL" id="XAU14892.1"/>
    </source>
</evidence>
<feature type="chain" id="PRO_5046921711" evidence="2">
    <location>
        <begin position="20"/>
        <end position="187"/>
    </location>
</feature>
<proteinExistence type="predicted"/>
<feature type="domain" description="Outer membrane protein beta-barrel" evidence="3">
    <location>
        <begin position="5"/>
        <end position="155"/>
    </location>
</feature>
<name>A0ABZ3H923_9BACT</name>
<organism evidence="4 5">
    <name type="scientific">Sulfurimonas diazotrophicus</name>
    <dbReference type="NCBI Taxonomy" id="3131939"/>
    <lineage>
        <taxon>Bacteria</taxon>
        <taxon>Pseudomonadati</taxon>
        <taxon>Campylobacterota</taxon>
        <taxon>Epsilonproteobacteria</taxon>
        <taxon>Campylobacterales</taxon>
        <taxon>Sulfurimonadaceae</taxon>
        <taxon>Sulfurimonas</taxon>
    </lineage>
</organism>
<dbReference type="Pfam" id="PF13505">
    <property type="entry name" value="OMP_b-brl"/>
    <property type="match status" value="1"/>
</dbReference>
<evidence type="ECO:0000259" key="3">
    <source>
        <dbReference type="Pfam" id="PF13505"/>
    </source>
</evidence>
<protein>
    <submittedName>
        <fullName evidence="4">Outer membrane beta-barrel protein</fullName>
    </submittedName>
</protein>
<dbReference type="SUPFAM" id="SSF56925">
    <property type="entry name" value="OMPA-like"/>
    <property type="match status" value="1"/>
</dbReference>
<keyword evidence="1 2" id="KW-0732">Signal</keyword>
<reference evidence="4 5" key="1">
    <citation type="submission" date="2024-03" db="EMBL/GenBank/DDBJ databases">
        <title>Sulfurimonas sp. HSL3-1.</title>
        <authorList>
            <person name="Wang S."/>
        </authorList>
    </citation>
    <scope>NUCLEOTIDE SEQUENCE [LARGE SCALE GENOMIC DNA]</scope>
    <source>
        <strain evidence="4 5">HSL3-1</strain>
    </source>
</reference>
<gene>
    <name evidence="4" type="ORF">WCY31_11690</name>
</gene>
<sequence>MKRFIVIMALCLGVLHAEATLHVGLGGIAGSENFRVKNPGISDRKTSATLQGVQLKLGYGSIRSYAVELDLGYGRYDKNIFSERDSDYVYFDISLIKAFDLEWGFYPFFKLGFGTGELEVRRTVTKSVSSGSFFAGLGGYLPLGAGFDLEASVIYRGKSWEDLDMISNQTETTSSIFEPYIGINFRF</sequence>
<dbReference type="InterPro" id="IPR027385">
    <property type="entry name" value="Beta-barrel_OMP"/>
</dbReference>
<evidence type="ECO:0000313" key="5">
    <source>
        <dbReference type="Proteomes" id="UP001447842"/>
    </source>
</evidence>
<evidence type="ECO:0000256" key="2">
    <source>
        <dbReference type="SAM" id="SignalP"/>
    </source>
</evidence>
<dbReference type="InterPro" id="IPR011250">
    <property type="entry name" value="OMP/PagP_B-barrel"/>
</dbReference>
<keyword evidence="5" id="KW-1185">Reference proteome</keyword>
<evidence type="ECO:0000256" key="1">
    <source>
        <dbReference type="ARBA" id="ARBA00022729"/>
    </source>
</evidence>
<accession>A0ABZ3H923</accession>
<dbReference type="RefSeq" id="WP_345972514.1">
    <property type="nucleotide sequence ID" value="NZ_CP147920.1"/>
</dbReference>